<evidence type="ECO:0000313" key="3">
    <source>
        <dbReference type="EMBL" id="TQL61015.1"/>
    </source>
</evidence>
<evidence type="ECO:0000256" key="2">
    <source>
        <dbReference type="SAM" id="SignalP"/>
    </source>
</evidence>
<comment type="caution">
    <text evidence="3">The sequence shown here is derived from an EMBL/GenBank/DDBJ whole genome shotgun (WGS) entry which is preliminary data.</text>
</comment>
<dbReference type="PROSITE" id="PS51257">
    <property type="entry name" value="PROKAR_LIPOPROTEIN"/>
    <property type="match status" value="1"/>
</dbReference>
<keyword evidence="2" id="KW-0732">Signal</keyword>
<evidence type="ECO:0000313" key="4">
    <source>
        <dbReference type="Proteomes" id="UP000319514"/>
    </source>
</evidence>
<sequence length="153" mass="15509">MTVGRLVVPVALVCLALGGCASTDTAGAHRQALAGLQRDVLSVSRAGASRDLPAATAALASLRSHLDAARRSGRVSPAEAARIEAAADRVSADLAALAAPPVRPVASPAPSPSATPRPKPSAAPLPKRPPPIPKRPHEGHHDKGGHRDGHHGH</sequence>
<feature type="chain" id="PRO_5038774355" description="Lipoprotein" evidence="2">
    <location>
        <begin position="22"/>
        <end position="153"/>
    </location>
</feature>
<feature type="compositionally biased region" description="Pro residues" evidence="1">
    <location>
        <begin position="101"/>
        <end position="133"/>
    </location>
</feature>
<reference evidence="3 4" key="1">
    <citation type="submission" date="2019-06" db="EMBL/GenBank/DDBJ databases">
        <title>Sequencing the genomes of 1000 actinobacteria strains.</title>
        <authorList>
            <person name="Klenk H.-P."/>
        </authorList>
    </citation>
    <scope>NUCLEOTIDE SEQUENCE [LARGE SCALE GENOMIC DNA]</scope>
    <source>
        <strain evidence="3 4">DSM 18082</strain>
    </source>
</reference>
<accession>A0A542ZKZ3</accession>
<proteinExistence type="predicted"/>
<organism evidence="3 4">
    <name type="scientific">Oryzihumus leptocrescens</name>
    <dbReference type="NCBI Taxonomy" id="297536"/>
    <lineage>
        <taxon>Bacteria</taxon>
        <taxon>Bacillati</taxon>
        <taxon>Actinomycetota</taxon>
        <taxon>Actinomycetes</taxon>
        <taxon>Micrococcales</taxon>
        <taxon>Intrasporangiaceae</taxon>
        <taxon>Oryzihumus</taxon>
    </lineage>
</organism>
<feature type="signal peptide" evidence="2">
    <location>
        <begin position="1"/>
        <end position="21"/>
    </location>
</feature>
<evidence type="ECO:0000256" key="1">
    <source>
        <dbReference type="SAM" id="MobiDB-lite"/>
    </source>
</evidence>
<dbReference type="AlphaFoldDB" id="A0A542ZKZ3"/>
<keyword evidence="4" id="KW-1185">Reference proteome</keyword>
<evidence type="ECO:0008006" key="5">
    <source>
        <dbReference type="Google" id="ProtNLM"/>
    </source>
</evidence>
<dbReference type="Proteomes" id="UP000319514">
    <property type="component" value="Unassembled WGS sequence"/>
</dbReference>
<feature type="region of interest" description="Disordered" evidence="1">
    <location>
        <begin position="99"/>
        <end position="153"/>
    </location>
</feature>
<feature type="compositionally biased region" description="Basic and acidic residues" evidence="1">
    <location>
        <begin position="135"/>
        <end position="147"/>
    </location>
</feature>
<dbReference type="RefSeq" id="WP_141788850.1">
    <property type="nucleotide sequence ID" value="NZ_BAAAKX010000007.1"/>
</dbReference>
<dbReference type="EMBL" id="VFOQ01000001">
    <property type="protein sequence ID" value="TQL61015.1"/>
    <property type="molecule type" value="Genomic_DNA"/>
</dbReference>
<name>A0A542ZKZ3_9MICO</name>
<protein>
    <recommendedName>
        <fullName evidence="5">Lipoprotein</fullName>
    </recommendedName>
</protein>
<gene>
    <name evidence="3" type="ORF">FB474_2419</name>
</gene>